<organism evidence="1 2">
    <name type="scientific">Massarina eburnea CBS 473.64</name>
    <dbReference type="NCBI Taxonomy" id="1395130"/>
    <lineage>
        <taxon>Eukaryota</taxon>
        <taxon>Fungi</taxon>
        <taxon>Dikarya</taxon>
        <taxon>Ascomycota</taxon>
        <taxon>Pezizomycotina</taxon>
        <taxon>Dothideomycetes</taxon>
        <taxon>Pleosporomycetidae</taxon>
        <taxon>Pleosporales</taxon>
        <taxon>Massarineae</taxon>
        <taxon>Massarinaceae</taxon>
        <taxon>Massarina</taxon>
    </lineage>
</organism>
<name>A0A6A6RP65_9PLEO</name>
<dbReference type="OrthoDB" id="3760002at2759"/>
<dbReference type="AlphaFoldDB" id="A0A6A6RP65"/>
<accession>A0A6A6RP65</accession>
<proteinExistence type="predicted"/>
<gene>
    <name evidence="1" type="ORF">P280DRAFT_521030</name>
</gene>
<dbReference type="EMBL" id="MU006793">
    <property type="protein sequence ID" value="KAF2637349.1"/>
    <property type="molecule type" value="Genomic_DNA"/>
</dbReference>
<evidence type="ECO:0000313" key="2">
    <source>
        <dbReference type="Proteomes" id="UP000799753"/>
    </source>
</evidence>
<protein>
    <submittedName>
        <fullName evidence="1">Uncharacterized protein</fullName>
    </submittedName>
</protein>
<sequence length="246" mass="26860">MPHASALVALPHGLCQRLDRLLGAFCDASVIKPPHGPSYPFWTLCPLPALCLPSALCPLPIFLHLRPFFARSPACAPAQKVPPRLRRPHHYCLPAVQRRQPPLLPAIRCCRPLFRRCPPRLPPGKSAPHPPITAAPPTPPLPSPTIAHACATDCTTNCTTDCTRNNAVSPRPPQQPSPILANMCTRVVHSYQCGHTITEKAPCAMSRTAPCGVENTKKVKHDEKVPPQTYPDDTHDGRWHANGCFS</sequence>
<reference evidence="1" key="1">
    <citation type="journal article" date="2020" name="Stud. Mycol.">
        <title>101 Dothideomycetes genomes: a test case for predicting lifestyles and emergence of pathogens.</title>
        <authorList>
            <person name="Haridas S."/>
            <person name="Albert R."/>
            <person name="Binder M."/>
            <person name="Bloem J."/>
            <person name="Labutti K."/>
            <person name="Salamov A."/>
            <person name="Andreopoulos B."/>
            <person name="Baker S."/>
            <person name="Barry K."/>
            <person name="Bills G."/>
            <person name="Bluhm B."/>
            <person name="Cannon C."/>
            <person name="Castanera R."/>
            <person name="Culley D."/>
            <person name="Daum C."/>
            <person name="Ezra D."/>
            <person name="Gonzalez J."/>
            <person name="Henrissat B."/>
            <person name="Kuo A."/>
            <person name="Liang C."/>
            <person name="Lipzen A."/>
            <person name="Lutzoni F."/>
            <person name="Magnuson J."/>
            <person name="Mondo S."/>
            <person name="Nolan M."/>
            <person name="Ohm R."/>
            <person name="Pangilinan J."/>
            <person name="Park H.-J."/>
            <person name="Ramirez L."/>
            <person name="Alfaro M."/>
            <person name="Sun H."/>
            <person name="Tritt A."/>
            <person name="Yoshinaga Y."/>
            <person name="Zwiers L.-H."/>
            <person name="Turgeon B."/>
            <person name="Goodwin S."/>
            <person name="Spatafora J."/>
            <person name="Crous P."/>
            <person name="Grigoriev I."/>
        </authorList>
    </citation>
    <scope>NUCLEOTIDE SEQUENCE</scope>
    <source>
        <strain evidence="1">CBS 473.64</strain>
    </source>
</reference>
<evidence type="ECO:0000313" key="1">
    <source>
        <dbReference type="EMBL" id="KAF2637349.1"/>
    </source>
</evidence>
<keyword evidence="2" id="KW-1185">Reference proteome</keyword>
<dbReference type="Proteomes" id="UP000799753">
    <property type="component" value="Unassembled WGS sequence"/>
</dbReference>